<reference evidence="9" key="1">
    <citation type="journal article" date="2023" name="Science">
        <title>Genome structures resolve the early diversification of teleost fishes.</title>
        <authorList>
            <person name="Parey E."/>
            <person name="Louis A."/>
            <person name="Montfort J."/>
            <person name="Bouchez O."/>
            <person name="Roques C."/>
            <person name="Iampietro C."/>
            <person name="Lluch J."/>
            <person name="Castinel A."/>
            <person name="Donnadieu C."/>
            <person name="Desvignes T."/>
            <person name="Floi Bucao C."/>
            <person name="Jouanno E."/>
            <person name="Wen M."/>
            <person name="Mejri S."/>
            <person name="Dirks R."/>
            <person name="Jansen H."/>
            <person name="Henkel C."/>
            <person name="Chen W.J."/>
            <person name="Zahm M."/>
            <person name="Cabau C."/>
            <person name="Klopp C."/>
            <person name="Thompson A.W."/>
            <person name="Robinson-Rechavi M."/>
            <person name="Braasch I."/>
            <person name="Lecointre G."/>
            <person name="Bobe J."/>
            <person name="Postlethwait J.H."/>
            <person name="Berthelot C."/>
            <person name="Roest Crollius H."/>
            <person name="Guiguen Y."/>
        </authorList>
    </citation>
    <scope>NUCLEOTIDE SEQUENCE</scope>
    <source>
        <strain evidence="9">NC1722</strain>
    </source>
</reference>
<evidence type="ECO:0000259" key="8">
    <source>
        <dbReference type="PROSITE" id="PS50837"/>
    </source>
</evidence>
<dbReference type="Pfam" id="PF17776">
    <property type="entry name" value="NLRC4_HD2"/>
    <property type="match status" value="1"/>
</dbReference>
<dbReference type="GO" id="GO:0005737">
    <property type="term" value="C:cytoplasm"/>
    <property type="evidence" value="ECO:0007669"/>
    <property type="project" value="UniProtKB-SubCell"/>
</dbReference>
<dbReference type="InterPro" id="IPR051261">
    <property type="entry name" value="NLR"/>
</dbReference>
<evidence type="ECO:0000256" key="4">
    <source>
        <dbReference type="ARBA" id="ARBA00022737"/>
    </source>
</evidence>
<feature type="domain" description="NACHT" evidence="8">
    <location>
        <begin position="195"/>
        <end position="329"/>
    </location>
</feature>
<evidence type="ECO:0000313" key="9">
    <source>
        <dbReference type="EMBL" id="KAJ8351020.1"/>
    </source>
</evidence>
<comment type="caution">
    <text evidence="9">The sequence shown here is derived from an EMBL/GenBank/DDBJ whole genome shotgun (WGS) entry which is preliminary data.</text>
</comment>
<dbReference type="EMBL" id="JAINUG010002183">
    <property type="protein sequence ID" value="KAJ8351020.1"/>
    <property type="molecule type" value="Genomic_DNA"/>
</dbReference>
<gene>
    <name evidence="9" type="ORF">AAFF_G00161250</name>
</gene>
<dbReference type="InterPro" id="IPR004020">
    <property type="entry name" value="DAPIN"/>
</dbReference>
<dbReference type="Pfam" id="PF17779">
    <property type="entry name" value="WHD_NOD2"/>
    <property type="match status" value="1"/>
</dbReference>
<dbReference type="InterPro" id="IPR041267">
    <property type="entry name" value="NLRP_HD2"/>
</dbReference>
<keyword evidence="2" id="KW-0963">Cytoplasm</keyword>
<keyword evidence="3" id="KW-0433">Leucine-rich repeat</keyword>
<dbReference type="SMART" id="SM01289">
    <property type="entry name" value="PYRIN"/>
    <property type="match status" value="1"/>
</dbReference>
<evidence type="ECO:0000256" key="3">
    <source>
        <dbReference type="ARBA" id="ARBA00022614"/>
    </source>
</evidence>
<evidence type="ECO:0000256" key="5">
    <source>
        <dbReference type="ARBA" id="ARBA00022741"/>
    </source>
</evidence>
<dbReference type="SUPFAM" id="SSF47986">
    <property type="entry name" value="DEATH domain"/>
    <property type="match status" value="1"/>
</dbReference>
<feature type="compositionally biased region" description="Polar residues" evidence="7">
    <location>
        <begin position="97"/>
        <end position="106"/>
    </location>
</feature>
<dbReference type="Gene3D" id="3.40.50.300">
    <property type="entry name" value="P-loop containing nucleotide triphosphate hydrolases"/>
    <property type="match status" value="1"/>
</dbReference>
<dbReference type="SMART" id="SM01288">
    <property type="entry name" value="FISNA"/>
    <property type="match status" value="1"/>
</dbReference>
<organism evidence="9 10">
    <name type="scientific">Aldrovandia affinis</name>
    <dbReference type="NCBI Taxonomy" id="143900"/>
    <lineage>
        <taxon>Eukaryota</taxon>
        <taxon>Metazoa</taxon>
        <taxon>Chordata</taxon>
        <taxon>Craniata</taxon>
        <taxon>Vertebrata</taxon>
        <taxon>Euteleostomi</taxon>
        <taxon>Actinopterygii</taxon>
        <taxon>Neopterygii</taxon>
        <taxon>Teleostei</taxon>
        <taxon>Notacanthiformes</taxon>
        <taxon>Halosauridae</taxon>
        <taxon>Aldrovandia</taxon>
    </lineage>
</organism>
<protein>
    <recommendedName>
        <fullName evidence="8">NACHT domain-containing protein</fullName>
    </recommendedName>
</protein>
<dbReference type="Pfam" id="PF14484">
    <property type="entry name" value="FISNA"/>
    <property type="match status" value="1"/>
</dbReference>
<dbReference type="InterPro" id="IPR029495">
    <property type="entry name" value="NACHT-assoc"/>
</dbReference>
<dbReference type="FunFam" id="3.40.50.300:FF:000210">
    <property type="entry name" value="Si:dkey-16p6.1"/>
    <property type="match status" value="1"/>
</dbReference>
<dbReference type="PANTHER" id="PTHR24106">
    <property type="entry name" value="NACHT, LRR AND CARD DOMAINS-CONTAINING"/>
    <property type="match status" value="1"/>
</dbReference>
<keyword evidence="4" id="KW-0677">Repeat</keyword>
<dbReference type="PROSITE" id="PS50837">
    <property type="entry name" value="NACHT"/>
    <property type="match status" value="1"/>
</dbReference>
<keyword evidence="5" id="KW-0547">Nucleotide-binding</keyword>
<keyword evidence="6" id="KW-0067">ATP-binding</keyword>
<proteinExistence type="predicted"/>
<comment type="subcellular location">
    <subcellularLocation>
        <location evidence="1">Cytoplasm</location>
    </subcellularLocation>
</comment>
<dbReference type="AlphaFoldDB" id="A0AAD7R0D7"/>
<accession>A0AAD7R0D7</accession>
<dbReference type="InterPro" id="IPR007111">
    <property type="entry name" value="NACHT_NTPase"/>
</dbReference>
<dbReference type="Pfam" id="PF02758">
    <property type="entry name" value="PYRIN"/>
    <property type="match status" value="1"/>
</dbReference>
<dbReference type="InterPro" id="IPR027417">
    <property type="entry name" value="P-loop_NTPase"/>
</dbReference>
<evidence type="ECO:0000256" key="6">
    <source>
        <dbReference type="ARBA" id="ARBA00022840"/>
    </source>
</evidence>
<dbReference type="Pfam" id="PF05729">
    <property type="entry name" value="NACHT"/>
    <property type="match status" value="1"/>
</dbReference>
<keyword evidence="10" id="KW-1185">Reference proteome</keyword>
<name>A0AAD7R0D7_9TELE</name>
<evidence type="ECO:0000256" key="7">
    <source>
        <dbReference type="SAM" id="MobiDB-lite"/>
    </source>
</evidence>
<sequence>MDELILEILWDLKKEDFETFKWHLNKEQLEGCRPIPWGRLEDQSRPGVVTLMKDYYGDKMVNITKEILKKISRNDLIERLENGQSRSKAASPLSSSHQGPDTGNEKLQSIEKNLKPSLVYEYKDTTEGFEDSGDRNPLNNVYTEVNIIEGDSKGVNDEHEVWQIETASRKLRKQDTRIKCNDIFKPLPGQTITIRTVLTKGIAGIGKTISVQKFVLDWATGEANQDVDLMFVLPFRKLNLIKDQQYSLLELLQVFHPQTEGIEDIKLDDYKLVFIFDGLDESRLTLNFQRNMILSDVKETSSVDVLLTNLIQGNLLPYALLWITSRPAAAKKIPPRYLHRLTEVQGFSDPQKEEYFNNRFRDQADLAKRIFAQVKTSRSLYIMCYIPLFCWISASVLEKMFDRPDIGEIPKTLTGMYTDFLLIQPTIKNEKYGNSNETETKKILESNKEILLKLGQLAFQQLEKGNAVFYEDDLRECDISVTEASRSGVCTDFFKQESVLCKKKIFSFVHLSFQEYLAALHVLDSFTHNKFDAWGSFLPSESSEPSLHDLHKKAIDKALKSKNGHMDLFIRFLLGLSLDSNQSLLQGLLQQTGCNSESIRKTVKYIKRCFEGRSSPERCINLLHCLSELGDDSLEEEAQQYLSSGERISLAHCSALAYMLLNSEKVLDELDVSKYNTSNEGRWRLIPVVKHCRKAV</sequence>
<dbReference type="Proteomes" id="UP001221898">
    <property type="component" value="Unassembled WGS sequence"/>
</dbReference>
<feature type="compositionally biased region" description="Low complexity" evidence="7">
    <location>
        <begin position="85"/>
        <end position="96"/>
    </location>
</feature>
<dbReference type="CDD" id="cd08321">
    <property type="entry name" value="Pyrin_ASC-like"/>
    <property type="match status" value="1"/>
</dbReference>
<evidence type="ECO:0000256" key="1">
    <source>
        <dbReference type="ARBA" id="ARBA00004496"/>
    </source>
</evidence>
<evidence type="ECO:0000256" key="2">
    <source>
        <dbReference type="ARBA" id="ARBA00022490"/>
    </source>
</evidence>
<dbReference type="Gene3D" id="1.10.533.10">
    <property type="entry name" value="Death Domain, Fas"/>
    <property type="match status" value="1"/>
</dbReference>
<evidence type="ECO:0000313" key="10">
    <source>
        <dbReference type="Proteomes" id="UP001221898"/>
    </source>
</evidence>
<feature type="region of interest" description="Disordered" evidence="7">
    <location>
        <begin position="82"/>
        <end position="106"/>
    </location>
</feature>
<dbReference type="InterPro" id="IPR011029">
    <property type="entry name" value="DEATH-like_dom_sf"/>
</dbReference>
<dbReference type="GO" id="GO:0005524">
    <property type="term" value="F:ATP binding"/>
    <property type="evidence" value="ECO:0007669"/>
    <property type="project" value="UniProtKB-KW"/>
</dbReference>
<dbReference type="InterPro" id="IPR041075">
    <property type="entry name" value="NOD1/2_WH"/>
</dbReference>